<name>A0ABP7BAI2_9ACTN</name>
<comment type="caution">
    <text evidence="1">The sequence shown here is derived from an EMBL/GenBank/DDBJ whole genome shotgun (WGS) entry which is preliminary data.</text>
</comment>
<sequence>MAGHTTCLGRSTIQGSFLTLAHRKRAILGSGAWRWRLGPTDFWVLHAGETQLYAFRPDEPHFPSDFEGANFYVRPSRITD</sequence>
<evidence type="ECO:0000313" key="2">
    <source>
        <dbReference type="Proteomes" id="UP001500902"/>
    </source>
</evidence>
<proteinExistence type="predicted"/>
<keyword evidence="2" id="KW-1185">Reference proteome</keyword>
<dbReference type="Proteomes" id="UP001500902">
    <property type="component" value="Unassembled WGS sequence"/>
</dbReference>
<organism evidence="1 2">
    <name type="scientific">Nonomuraea antimicrobica</name>
    <dbReference type="NCBI Taxonomy" id="561173"/>
    <lineage>
        <taxon>Bacteria</taxon>
        <taxon>Bacillati</taxon>
        <taxon>Actinomycetota</taxon>
        <taxon>Actinomycetes</taxon>
        <taxon>Streptosporangiales</taxon>
        <taxon>Streptosporangiaceae</taxon>
        <taxon>Nonomuraea</taxon>
    </lineage>
</organism>
<accession>A0ABP7BAI2</accession>
<evidence type="ECO:0000313" key="1">
    <source>
        <dbReference type="EMBL" id="GAA3654718.1"/>
    </source>
</evidence>
<protein>
    <submittedName>
        <fullName evidence="1">Uncharacterized protein</fullName>
    </submittedName>
</protein>
<gene>
    <name evidence="1" type="ORF">GCM10022224_017160</name>
</gene>
<dbReference type="EMBL" id="BAAAZP010000027">
    <property type="protein sequence ID" value="GAA3654718.1"/>
    <property type="molecule type" value="Genomic_DNA"/>
</dbReference>
<reference evidence="2" key="1">
    <citation type="journal article" date="2019" name="Int. J. Syst. Evol. Microbiol.">
        <title>The Global Catalogue of Microorganisms (GCM) 10K type strain sequencing project: providing services to taxonomists for standard genome sequencing and annotation.</title>
        <authorList>
            <consortium name="The Broad Institute Genomics Platform"/>
            <consortium name="The Broad Institute Genome Sequencing Center for Infectious Disease"/>
            <person name="Wu L."/>
            <person name="Ma J."/>
        </authorList>
    </citation>
    <scope>NUCLEOTIDE SEQUENCE [LARGE SCALE GENOMIC DNA]</scope>
    <source>
        <strain evidence="2">JCM 16904</strain>
    </source>
</reference>